<evidence type="ECO:0000256" key="10">
    <source>
        <dbReference type="SAM" id="Phobius"/>
    </source>
</evidence>
<dbReference type="Gene3D" id="2.40.50.910">
    <property type="entry name" value="Type VII secretion system EccB, repeat 3 domain"/>
    <property type="match status" value="1"/>
</dbReference>
<keyword evidence="6" id="KW-0378">Hydrolase</keyword>
<evidence type="ECO:0000256" key="4">
    <source>
        <dbReference type="ARBA" id="ARBA00022692"/>
    </source>
</evidence>
<dbReference type="RefSeq" id="WP_091674368.1">
    <property type="nucleotide sequence ID" value="NZ_FOKG01000010.1"/>
</dbReference>
<evidence type="ECO:0000256" key="3">
    <source>
        <dbReference type="ARBA" id="ARBA00022475"/>
    </source>
</evidence>
<dbReference type="GO" id="GO:0005524">
    <property type="term" value="F:ATP binding"/>
    <property type="evidence" value="ECO:0007669"/>
    <property type="project" value="UniProtKB-KW"/>
</dbReference>
<keyword evidence="8 10" id="KW-1133">Transmembrane helix</keyword>
<dbReference type="InterPro" id="IPR007795">
    <property type="entry name" value="T7SS_EccB"/>
</dbReference>
<keyword evidence="3" id="KW-1003">Cell membrane</keyword>
<dbReference type="Pfam" id="PF05108">
    <property type="entry name" value="T7SS_ESX1_EccB"/>
    <property type="match status" value="1"/>
</dbReference>
<dbReference type="Gene3D" id="3.30.2390.20">
    <property type="entry name" value="Type VII secretion system EccB, repeat 1 domain"/>
    <property type="match status" value="1"/>
</dbReference>
<evidence type="ECO:0000313" key="12">
    <source>
        <dbReference type="Proteomes" id="UP000243799"/>
    </source>
</evidence>
<dbReference type="NCBIfam" id="TIGR03919">
    <property type="entry name" value="T7SS_EccB"/>
    <property type="match status" value="1"/>
</dbReference>
<sequence length="473" mass="48959">MASRRDQLQSYQFMMQRVISSIIVRETDPEQTPLRRGVGAVFGGVMIAVLVAAIFGVIGVFTGVGGTSWKADGSIIIERETGTRYVYRDDTLRPVINYASARLISGASDAETHRVAGSSLAGIPREVPVGIVGAPDSLPPTDRVAGTPWTMCSIPRQDAAGAPITQTGLVVGGQVPGGVPLGERGLLVRDAADGTHYLLWRDHRYRISGDDPDGVIRSLFGARNTIMEVGTAWLNGIPAGQDIGTIEVGGRGAMSTAAEGRRVGDLLYHAVSDGEQYYLVLDGGLAPLTELQMRLLRGQYAVEAQEIAPSVANSIPTVDALAPVSGDPAPPPAPPQLVLVPGDGRAALCSETSGSTAAPEVSLGGDISAIEDGIETTRESSSGTKLADQVLVPPGQIAVVRAMPSDRAGPGAVNLVTDVGLRFPVPSDEVLTSLGYQPADAVPMPAALVQRIPAGPTLSPEAALIPAPVPGTG</sequence>
<protein>
    <submittedName>
        <fullName evidence="11">Type VII secretion protein EccB</fullName>
    </submittedName>
</protein>
<comment type="subcellular location">
    <subcellularLocation>
        <location evidence="1">Cell membrane</location>
        <topology evidence="1">Single-pass membrane protein</topology>
    </subcellularLocation>
</comment>
<dbReference type="AlphaFoldDB" id="A0A1I1AVY0"/>
<keyword evidence="7" id="KW-0067">ATP-binding</keyword>
<dbReference type="Proteomes" id="UP000243799">
    <property type="component" value="Unassembled WGS sequence"/>
</dbReference>
<comment type="similarity">
    <text evidence="2">Belongs to the EccB family.</text>
</comment>
<dbReference type="GO" id="GO:0005576">
    <property type="term" value="C:extracellular region"/>
    <property type="evidence" value="ECO:0007669"/>
    <property type="project" value="TreeGrafter"/>
</dbReference>
<dbReference type="InterPro" id="IPR044857">
    <property type="entry name" value="T7SS_EccB_R1"/>
</dbReference>
<gene>
    <name evidence="11" type="ORF">SAMN05216266_11090</name>
</gene>
<evidence type="ECO:0000256" key="5">
    <source>
        <dbReference type="ARBA" id="ARBA00022741"/>
    </source>
</evidence>
<dbReference type="GO" id="GO:0005886">
    <property type="term" value="C:plasma membrane"/>
    <property type="evidence" value="ECO:0007669"/>
    <property type="project" value="UniProtKB-SubCell"/>
</dbReference>
<keyword evidence="9 10" id="KW-0472">Membrane</keyword>
<accession>A0A1I1AVY0</accession>
<evidence type="ECO:0000256" key="2">
    <source>
        <dbReference type="ARBA" id="ARBA00008149"/>
    </source>
</evidence>
<evidence type="ECO:0000256" key="9">
    <source>
        <dbReference type="ARBA" id="ARBA00023136"/>
    </source>
</evidence>
<organism evidence="11 12">
    <name type="scientific">Amycolatopsis marina</name>
    <dbReference type="NCBI Taxonomy" id="490629"/>
    <lineage>
        <taxon>Bacteria</taxon>
        <taxon>Bacillati</taxon>
        <taxon>Actinomycetota</taxon>
        <taxon>Actinomycetes</taxon>
        <taxon>Pseudonocardiales</taxon>
        <taxon>Pseudonocardiaceae</taxon>
        <taxon>Amycolatopsis</taxon>
    </lineage>
</organism>
<evidence type="ECO:0000313" key="11">
    <source>
        <dbReference type="EMBL" id="SFB40588.1"/>
    </source>
</evidence>
<dbReference type="GO" id="GO:0016787">
    <property type="term" value="F:hydrolase activity"/>
    <property type="evidence" value="ECO:0007669"/>
    <property type="project" value="UniProtKB-KW"/>
</dbReference>
<dbReference type="STRING" id="490629.SAMN05216266_11090"/>
<evidence type="ECO:0000256" key="7">
    <source>
        <dbReference type="ARBA" id="ARBA00022840"/>
    </source>
</evidence>
<dbReference type="PANTHER" id="PTHR40765">
    <property type="entry name" value="ESX-2 SECRETION SYSTEM ATPASE ECCB2"/>
    <property type="match status" value="1"/>
</dbReference>
<keyword evidence="4 10" id="KW-0812">Transmembrane</keyword>
<feature type="transmembrane region" description="Helical" evidence="10">
    <location>
        <begin position="38"/>
        <end position="61"/>
    </location>
</feature>
<proteinExistence type="inferred from homology"/>
<evidence type="ECO:0000256" key="6">
    <source>
        <dbReference type="ARBA" id="ARBA00022801"/>
    </source>
</evidence>
<dbReference type="EMBL" id="FOKG01000010">
    <property type="protein sequence ID" value="SFB40588.1"/>
    <property type="molecule type" value="Genomic_DNA"/>
</dbReference>
<dbReference type="InterPro" id="IPR042485">
    <property type="entry name" value="T7SS_EccB_R3"/>
</dbReference>
<dbReference type="PANTHER" id="PTHR40765:SF2">
    <property type="entry name" value="ESX-2 SECRETION SYSTEM ATPASE ECCB2"/>
    <property type="match status" value="1"/>
</dbReference>
<reference evidence="12" key="1">
    <citation type="submission" date="2016-10" db="EMBL/GenBank/DDBJ databases">
        <authorList>
            <person name="Varghese N."/>
            <person name="Submissions S."/>
        </authorList>
    </citation>
    <scope>NUCLEOTIDE SEQUENCE [LARGE SCALE GENOMIC DNA]</scope>
    <source>
        <strain evidence="12">CGMCC 4.3568</strain>
    </source>
</reference>
<name>A0A1I1AVY0_9PSEU</name>
<evidence type="ECO:0000256" key="1">
    <source>
        <dbReference type="ARBA" id="ARBA00004162"/>
    </source>
</evidence>
<keyword evidence="12" id="KW-1185">Reference proteome</keyword>
<dbReference type="OrthoDB" id="3847604at2"/>
<evidence type="ECO:0000256" key="8">
    <source>
        <dbReference type="ARBA" id="ARBA00022989"/>
    </source>
</evidence>
<keyword evidence="5" id="KW-0547">Nucleotide-binding</keyword>